<accession>A0A9D2SBB6</accession>
<dbReference type="Proteomes" id="UP000823921">
    <property type="component" value="Unassembled WGS sequence"/>
</dbReference>
<organism evidence="2 3">
    <name type="scientific">Candidatus Flavonifractor intestinigallinarum</name>
    <dbReference type="NCBI Taxonomy" id="2838586"/>
    <lineage>
        <taxon>Bacteria</taxon>
        <taxon>Bacillati</taxon>
        <taxon>Bacillota</taxon>
        <taxon>Clostridia</taxon>
        <taxon>Eubacteriales</taxon>
        <taxon>Oscillospiraceae</taxon>
        <taxon>Flavonifractor</taxon>
    </lineage>
</organism>
<feature type="region of interest" description="Disordered" evidence="1">
    <location>
        <begin position="51"/>
        <end position="72"/>
    </location>
</feature>
<dbReference type="EMBL" id="DWXO01000032">
    <property type="protein sequence ID" value="HJB80000.1"/>
    <property type="molecule type" value="Genomic_DNA"/>
</dbReference>
<protein>
    <submittedName>
        <fullName evidence="2">DUF2953 domain-containing protein</fullName>
    </submittedName>
</protein>
<reference evidence="2" key="1">
    <citation type="journal article" date="2021" name="PeerJ">
        <title>Extensive microbial diversity within the chicken gut microbiome revealed by metagenomics and culture.</title>
        <authorList>
            <person name="Gilroy R."/>
            <person name="Ravi A."/>
            <person name="Getino M."/>
            <person name="Pursley I."/>
            <person name="Horton D.L."/>
            <person name="Alikhan N.F."/>
            <person name="Baker D."/>
            <person name="Gharbi K."/>
            <person name="Hall N."/>
            <person name="Watson M."/>
            <person name="Adriaenssens E.M."/>
            <person name="Foster-Nyarko E."/>
            <person name="Jarju S."/>
            <person name="Secka A."/>
            <person name="Antonio M."/>
            <person name="Oren A."/>
            <person name="Chaudhuri R.R."/>
            <person name="La Ragione R."/>
            <person name="Hildebrand F."/>
            <person name="Pallen M.J."/>
        </authorList>
    </citation>
    <scope>NUCLEOTIDE SEQUENCE</scope>
    <source>
        <strain evidence="2">CHK192-8294</strain>
    </source>
</reference>
<dbReference type="AlphaFoldDB" id="A0A9D2SBB6"/>
<name>A0A9D2SBB6_9FIRM</name>
<dbReference type="InterPro" id="IPR021338">
    <property type="entry name" value="DUF2953"/>
</dbReference>
<proteinExistence type="predicted"/>
<feature type="compositionally biased region" description="Basic residues" evidence="1">
    <location>
        <begin position="52"/>
        <end position="67"/>
    </location>
</feature>
<evidence type="ECO:0000313" key="3">
    <source>
        <dbReference type="Proteomes" id="UP000823921"/>
    </source>
</evidence>
<sequence>MIVLLVLGIVVLALVLLSLIRVGVWVEYAQKTFTLRLLAGPVKITLFPRKEKQPKKPRRVKKKKKKQEKQPKTAGEIFDLVKQLLPVAADAAGQLRQKIRIDQFDLDLTVASADPAKTAVNYGKLNGAIGMFWPLVEQNFKVKAWRIRTNVDFTTDHPTVYLRAAATLTIGQIFALGVRVASKVLPILTQPKSGNKSRQETQKEAV</sequence>
<reference evidence="2" key="2">
    <citation type="submission" date="2021-04" db="EMBL/GenBank/DDBJ databases">
        <authorList>
            <person name="Gilroy R."/>
        </authorList>
    </citation>
    <scope>NUCLEOTIDE SEQUENCE</scope>
    <source>
        <strain evidence="2">CHK192-8294</strain>
    </source>
</reference>
<gene>
    <name evidence="2" type="ORF">H9712_03345</name>
</gene>
<evidence type="ECO:0000313" key="2">
    <source>
        <dbReference type="EMBL" id="HJB80000.1"/>
    </source>
</evidence>
<comment type="caution">
    <text evidence="2">The sequence shown here is derived from an EMBL/GenBank/DDBJ whole genome shotgun (WGS) entry which is preliminary data.</text>
</comment>
<dbReference type="Pfam" id="PF11167">
    <property type="entry name" value="DUF2953"/>
    <property type="match status" value="1"/>
</dbReference>
<evidence type="ECO:0000256" key="1">
    <source>
        <dbReference type="SAM" id="MobiDB-lite"/>
    </source>
</evidence>